<dbReference type="KEGG" id="whj:H9Q79_16190"/>
<dbReference type="GO" id="GO:0000156">
    <property type="term" value="F:phosphorelay response regulator activity"/>
    <property type="evidence" value="ECO:0007669"/>
    <property type="project" value="InterPro"/>
</dbReference>
<reference evidence="6 7" key="1">
    <citation type="submission" date="2020-08" db="EMBL/GenBank/DDBJ databases">
        <authorList>
            <person name="Liu C."/>
            <person name="Sun Q."/>
        </authorList>
    </citation>
    <scope>NUCLEOTIDE SEQUENCE [LARGE SCALE GENOMIC DNA]</scope>
    <source>
        <strain evidence="6 7">NSJ-29</strain>
    </source>
</reference>
<dbReference type="Proteomes" id="UP000515860">
    <property type="component" value="Chromosome"/>
</dbReference>
<evidence type="ECO:0000313" key="7">
    <source>
        <dbReference type="Proteomes" id="UP000515860"/>
    </source>
</evidence>
<keyword evidence="7" id="KW-1185">Reference proteome</keyword>
<name>A0A7G9GC62_9FIRM</name>
<dbReference type="Gene3D" id="2.40.50.1020">
    <property type="entry name" value="LytTr DNA-binding domain"/>
    <property type="match status" value="1"/>
</dbReference>
<dbReference type="Gene3D" id="3.40.50.2300">
    <property type="match status" value="1"/>
</dbReference>
<dbReference type="SMART" id="SM00850">
    <property type="entry name" value="LytTR"/>
    <property type="match status" value="1"/>
</dbReference>
<sequence>MKRIAVCDDEKCMRDQMREYLKDLEPVFQADYYESGNALLDAGIFYDVIFLDIDMRGLTGIDTARIWRSKDKKAKIIYVTAYEDFREYAFSVHAFGYLVKPVSREKIQALLQEAMDYEQEEAVGPKVRFQTDEGFQEFPVRDICYFEYANRKIKLVTTECLFHMRGSIGDIAVKMESFGFAVPHKSFVVNLHHVKNLKGYDMFMTNGEILPLSQKKSAELREMLTRWLAQQI</sequence>
<dbReference type="PROSITE" id="PS50930">
    <property type="entry name" value="HTH_LYTTR"/>
    <property type="match status" value="1"/>
</dbReference>
<dbReference type="RefSeq" id="WP_118645013.1">
    <property type="nucleotide sequence ID" value="NZ_CP060635.1"/>
</dbReference>
<dbReference type="InterPro" id="IPR007492">
    <property type="entry name" value="LytTR_DNA-bd_dom"/>
</dbReference>
<evidence type="ECO:0000256" key="1">
    <source>
        <dbReference type="ARBA" id="ARBA00018672"/>
    </source>
</evidence>
<dbReference type="InterPro" id="IPR001789">
    <property type="entry name" value="Sig_transdc_resp-reg_receiver"/>
</dbReference>
<evidence type="ECO:0000256" key="2">
    <source>
        <dbReference type="ARBA" id="ARBA00024867"/>
    </source>
</evidence>
<feature type="domain" description="HTH LytTR-type" evidence="5">
    <location>
        <begin position="138"/>
        <end position="226"/>
    </location>
</feature>
<dbReference type="Pfam" id="PF00072">
    <property type="entry name" value="Response_reg"/>
    <property type="match status" value="1"/>
</dbReference>
<feature type="domain" description="Response regulatory" evidence="4">
    <location>
        <begin position="3"/>
        <end position="115"/>
    </location>
</feature>
<evidence type="ECO:0000256" key="3">
    <source>
        <dbReference type="PROSITE-ProRule" id="PRU00169"/>
    </source>
</evidence>
<comment type="function">
    <text evidence="2">May play the central regulatory role in sporulation. It may be an element of the effector pathway responsible for the activation of sporulation genes in response to nutritional stress. Spo0A may act in concert with spo0H (a sigma factor) to control the expression of some genes that are critical to the sporulation process.</text>
</comment>
<evidence type="ECO:0000313" key="6">
    <source>
        <dbReference type="EMBL" id="QNM08394.1"/>
    </source>
</evidence>
<dbReference type="InterPro" id="IPR011006">
    <property type="entry name" value="CheY-like_superfamily"/>
</dbReference>
<proteinExistence type="predicted"/>
<dbReference type="Pfam" id="PF04397">
    <property type="entry name" value="LytTR"/>
    <property type="match status" value="1"/>
</dbReference>
<evidence type="ECO:0000259" key="5">
    <source>
        <dbReference type="PROSITE" id="PS50930"/>
    </source>
</evidence>
<accession>A0A7G9GC62</accession>
<evidence type="ECO:0000259" key="4">
    <source>
        <dbReference type="PROSITE" id="PS50110"/>
    </source>
</evidence>
<keyword evidence="3" id="KW-0597">Phosphoprotein</keyword>
<feature type="modified residue" description="4-aspartylphosphate" evidence="3">
    <location>
        <position position="52"/>
    </location>
</feature>
<dbReference type="PANTHER" id="PTHR37299:SF1">
    <property type="entry name" value="STAGE 0 SPORULATION PROTEIN A HOMOLOG"/>
    <property type="match status" value="1"/>
</dbReference>
<organism evidence="6 7">
    <name type="scientific">Wansuia hejianensis</name>
    <dbReference type="NCBI Taxonomy" id="2763667"/>
    <lineage>
        <taxon>Bacteria</taxon>
        <taxon>Bacillati</taxon>
        <taxon>Bacillota</taxon>
        <taxon>Clostridia</taxon>
        <taxon>Lachnospirales</taxon>
        <taxon>Lachnospiraceae</taxon>
        <taxon>Wansuia</taxon>
    </lineage>
</organism>
<dbReference type="GO" id="GO:0003677">
    <property type="term" value="F:DNA binding"/>
    <property type="evidence" value="ECO:0007669"/>
    <property type="project" value="InterPro"/>
</dbReference>
<dbReference type="InterPro" id="IPR046947">
    <property type="entry name" value="LytR-like"/>
</dbReference>
<dbReference type="EMBL" id="CP060635">
    <property type="protein sequence ID" value="QNM08394.1"/>
    <property type="molecule type" value="Genomic_DNA"/>
</dbReference>
<gene>
    <name evidence="6" type="ORF">H9Q79_16190</name>
</gene>
<dbReference type="SUPFAM" id="SSF52172">
    <property type="entry name" value="CheY-like"/>
    <property type="match status" value="1"/>
</dbReference>
<dbReference type="PROSITE" id="PS50110">
    <property type="entry name" value="RESPONSE_REGULATORY"/>
    <property type="match status" value="1"/>
</dbReference>
<dbReference type="AlphaFoldDB" id="A0A7G9GC62"/>
<dbReference type="SMART" id="SM00448">
    <property type="entry name" value="REC"/>
    <property type="match status" value="1"/>
</dbReference>
<protein>
    <recommendedName>
        <fullName evidence="1">Stage 0 sporulation protein A homolog</fullName>
    </recommendedName>
</protein>
<dbReference type="PANTHER" id="PTHR37299">
    <property type="entry name" value="TRANSCRIPTIONAL REGULATOR-RELATED"/>
    <property type="match status" value="1"/>
</dbReference>